<dbReference type="OrthoDB" id="6337587at2759"/>
<organism evidence="2 3">
    <name type="scientific">Necator americanus</name>
    <name type="common">Human hookworm</name>
    <dbReference type="NCBI Taxonomy" id="51031"/>
    <lineage>
        <taxon>Eukaryota</taxon>
        <taxon>Metazoa</taxon>
        <taxon>Ecdysozoa</taxon>
        <taxon>Nematoda</taxon>
        <taxon>Chromadorea</taxon>
        <taxon>Rhabditida</taxon>
        <taxon>Rhabditina</taxon>
        <taxon>Rhabditomorpha</taxon>
        <taxon>Strongyloidea</taxon>
        <taxon>Ancylostomatidae</taxon>
        <taxon>Bunostominae</taxon>
        <taxon>Necator</taxon>
    </lineage>
</organism>
<dbReference type="GO" id="GO:0043171">
    <property type="term" value="P:peptide catabolic process"/>
    <property type="evidence" value="ECO:0007669"/>
    <property type="project" value="TreeGrafter"/>
</dbReference>
<reference evidence="3" key="1">
    <citation type="journal article" date="2014" name="Nat. Genet.">
        <title>Genome of the human hookworm Necator americanus.</title>
        <authorList>
            <person name="Tang Y.T."/>
            <person name="Gao X."/>
            <person name="Rosa B.A."/>
            <person name="Abubucker S."/>
            <person name="Hallsworth-Pepin K."/>
            <person name="Martin J."/>
            <person name="Tyagi R."/>
            <person name="Heizer E."/>
            <person name="Zhang X."/>
            <person name="Bhonagiri-Palsikar V."/>
            <person name="Minx P."/>
            <person name="Warren W.C."/>
            <person name="Wang Q."/>
            <person name="Zhan B."/>
            <person name="Hotez P.J."/>
            <person name="Sternberg P.W."/>
            <person name="Dougall A."/>
            <person name="Gaze S.T."/>
            <person name="Mulvenna J."/>
            <person name="Sotillo J."/>
            <person name="Ranganathan S."/>
            <person name="Rabelo E.M."/>
            <person name="Wilson R.K."/>
            <person name="Felgner P.L."/>
            <person name="Bethony J."/>
            <person name="Hawdon J.M."/>
            <person name="Gasser R.B."/>
            <person name="Loukas A."/>
            <person name="Mitreva M."/>
        </authorList>
    </citation>
    <scope>NUCLEOTIDE SEQUENCE [LARGE SCALE GENOMIC DNA]</scope>
</reference>
<dbReference type="InterPro" id="IPR027268">
    <property type="entry name" value="Peptidase_M4/M1_CTD_sf"/>
</dbReference>
<dbReference type="InterPro" id="IPR050344">
    <property type="entry name" value="Peptidase_M1_aminopeptidases"/>
</dbReference>
<keyword evidence="3" id="KW-1185">Reference proteome</keyword>
<name>W2SUJ8_NECAM</name>
<dbReference type="Gene3D" id="1.10.390.10">
    <property type="entry name" value="Neutral Protease Domain 2"/>
    <property type="match status" value="1"/>
</dbReference>
<dbReference type="AlphaFoldDB" id="W2SUJ8"/>
<feature type="non-terminal residue" evidence="2">
    <location>
        <position position="112"/>
    </location>
</feature>
<dbReference type="STRING" id="51031.W2SUJ8"/>
<dbReference type="GO" id="GO:0005737">
    <property type="term" value="C:cytoplasm"/>
    <property type="evidence" value="ECO:0007669"/>
    <property type="project" value="TreeGrafter"/>
</dbReference>
<dbReference type="GO" id="GO:0005615">
    <property type="term" value="C:extracellular space"/>
    <property type="evidence" value="ECO:0007669"/>
    <property type="project" value="TreeGrafter"/>
</dbReference>
<dbReference type="GO" id="GO:0008270">
    <property type="term" value="F:zinc ion binding"/>
    <property type="evidence" value="ECO:0007669"/>
    <property type="project" value="InterPro"/>
</dbReference>
<dbReference type="PANTHER" id="PTHR11533">
    <property type="entry name" value="PROTEASE M1 ZINC METALLOPROTEASE"/>
    <property type="match status" value="1"/>
</dbReference>
<dbReference type="EMBL" id="KI661203">
    <property type="protein sequence ID" value="ETN73285.1"/>
    <property type="molecule type" value="Genomic_DNA"/>
</dbReference>
<dbReference type="Proteomes" id="UP000053676">
    <property type="component" value="Unassembled WGS sequence"/>
</dbReference>
<dbReference type="KEGG" id="nai:NECAME_18407"/>
<proteinExistence type="predicted"/>
<dbReference type="GO" id="GO:0016020">
    <property type="term" value="C:membrane"/>
    <property type="evidence" value="ECO:0007669"/>
    <property type="project" value="TreeGrafter"/>
</dbReference>
<evidence type="ECO:0000313" key="2">
    <source>
        <dbReference type="EMBL" id="ETN73285.1"/>
    </source>
</evidence>
<evidence type="ECO:0000259" key="1">
    <source>
        <dbReference type="Pfam" id="PF01433"/>
    </source>
</evidence>
<dbReference type="SUPFAM" id="SSF55486">
    <property type="entry name" value="Metalloproteases ('zincins'), catalytic domain"/>
    <property type="match status" value="1"/>
</dbReference>
<accession>W2SUJ8</accession>
<dbReference type="InterPro" id="IPR014782">
    <property type="entry name" value="Peptidase_M1_dom"/>
</dbReference>
<dbReference type="GO" id="GO:0070006">
    <property type="term" value="F:metalloaminopeptidase activity"/>
    <property type="evidence" value="ECO:0007669"/>
    <property type="project" value="TreeGrafter"/>
</dbReference>
<feature type="domain" description="Peptidase M1 membrane alanine aminopeptidase" evidence="1">
    <location>
        <begin position="43"/>
        <end position="112"/>
    </location>
</feature>
<gene>
    <name evidence="2" type="ORF">NECAME_18407</name>
</gene>
<sequence length="112" mass="13015">MMSSYLLAIFVSEFHFSEAYTKRGTRIRVWSSPVAIKQRMGNALKMAVACYNLFEEYFGINDVVVKQDLVAVKNFYGGAMENWGLMTFRDKHLLQWSLERVMVFVAHELAHQ</sequence>
<dbReference type="Pfam" id="PF01433">
    <property type="entry name" value="Peptidase_M1"/>
    <property type="match status" value="1"/>
</dbReference>
<dbReference type="GO" id="GO:0006508">
    <property type="term" value="P:proteolysis"/>
    <property type="evidence" value="ECO:0007669"/>
    <property type="project" value="TreeGrafter"/>
</dbReference>
<dbReference type="GO" id="GO:0042277">
    <property type="term" value="F:peptide binding"/>
    <property type="evidence" value="ECO:0007669"/>
    <property type="project" value="TreeGrafter"/>
</dbReference>
<evidence type="ECO:0000313" key="3">
    <source>
        <dbReference type="Proteomes" id="UP000053676"/>
    </source>
</evidence>
<dbReference type="PANTHER" id="PTHR11533:SF301">
    <property type="entry name" value="AMINOPEPTIDASE"/>
    <property type="match status" value="1"/>
</dbReference>
<protein>
    <recommendedName>
        <fullName evidence="1">Peptidase M1 membrane alanine aminopeptidase domain-containing protein</fullName>
    </recommendedName>
</protein>